<reference evidence="7 8" key="1">
    <citation type="submission" date="2023-09" db="EMBL/GenBank/DDBJ databases">
        <title>Demequina sp. a novel bacteria isolated from Capsicum annuum.</title>
        <authorList>
            <person name="Humaira Z."/>
            <person name="Lee J."/>
            <person name="Cho D."/>
        </authorList>
    </citation>
    <scope>NUCLEOTIDE SEQUENCE [LARGE SCALE GENOMIC DNA]</scope>
    <source>
        <strain evidence="7 8">OYTSA14</strain>
    </source>
</reference>
<dbReference type="GO" id="GO:0005886">
    <property type="term" value="C:plasma membrane"/>
    <property type="evidence" value="ECO:0007669"/>
    <property type="project" value="UniProtKB-SubCell"/>
</dbReference>
<feature type="transmembrane region" description="Helical" evidence="5">
    <location>
        <begin position="383"/>
        <end position="405"/>
    </location>
</feature>
<accession>A0AA96J8G5</accession>
<dbReference type="PANTHER" id="PTHR23514:SF13">
    <property type="entry name" value="INNER MEMBRANE PROTEIN YBJJ"/>
    <property type="match status" value="1"/>
</dbReference>
<dbReference type="CDD" id="cd17393">
    <property type="entry name" value="MFS_MosC_like"/>
    <property type="match status" value="1"/>
</dbReference>
<feature type="transmembrane region" description="Helical" evidence="5">
    <location>
        <begin position="51"/>
        <end position="71"/>
    </location>
</feature>
<gene>
    <name evidence="7" type="ORF">RN606_04570</name>
</gene>
<name>A0AA96J8G5_9MICO</name>
<dbReference type="InterPro" id="IPR020846">
    <property type="entry name" value="MFS_dom"/>
</dbReference>
<feature type="transmembrane region" description="Helical" evidence="5">
    <location>
        <begin position="169"/>
        <end position="187"/>
    </location>
</feature>
<dbReference type="Proteomes" id="UP001304125">
    <property type="component" value="Chromosome"/>
</dbReference>
<keyword evidence="8" id="KW-1185">Reference proteome</keyword>
<dbReference type="PANTHER" id="PTHR23514">
    <property type="entry name" value="BYPASS OF STOP CODON PROTEIN 6"/>
    <property type="match status" value="1"/>
</dbReference>
<dbReference type="RefSeq" id="WP_313500369.1">
    <property type="nucleotide sequence ID" value="NZ_CP134879.1"/>
</dbReference>
<evidence type="ECO:0000256" key="3">
    <source>
        <dbReference type="ARBA" id="ARBA00022989"/>
    </source>
</evidence>
<evidence type="ECO:0000256" key="2">
    <source>
        <dbReference type="ARBA" id="ARBA00022692"/>
    </source>
</evidence>
<feature type="transmembrane region" description="Helical" evidence="5">
    <location>
        <begin position="297"/>
        <end position="316"/>
    </location>
</feature>
<evidence type="ECO:0000256" key="1">
    <source>
        <dbReference type="ARBA" id="ARBA00004651"/>
    </source>
</evidence>
<feature type="transmembrane region" description="Helical" evidence="5">
    <location>
        <begin position="265"/>
        <end position="285"/>
    </location>
</feature>
<comment type="subcellular location">
    <subcellularLocation>
        <location evidence="1">Cell membrane</location>
        <topology evidence="1">Multi-pass membrane protein</topology>
    </subcellularLocation>
</comment>
<evidence type="ECO:0000313" key="7">
    <source>
        <dbReference type="EMBL" id="WNM25425.1"/>
    </source>
</evidence>
<dbReference type="InterPro" id="IPR036259">
    <property type="entry name" value="MFS_trans_sf"/>
</dbReference>
<feature type="transmembrane region" description="Helical" evidence="5">
    <location>
        <begin position="144"/>
        <end position="163"/>
    </location>
</feature>
<dbReference type="InterPro" id="IPR051788">
    <property type="entry name" value="MFS_Transporter"/>
</dbReference>
<dbReference type="InterPro" id="IPR011701">
    <property type="entry name" value="MFS"/>
</dbReference>
<dbReference type="SUPFAM" id="SSF103473">
    <property type="entry name" value="MFS general substrate transporter"/>
    <property type="match status" value="1"/>
</dbReference>
<protein>
    <submittedName>
        <fullName evidence="7">MFS transporter</fullName>
    </submittedName>
</protein>
<feature type="transmembrane region" description="Helical" evidence="5">
    <location>
        <begin position="21"/>
        <end position="39"/>
    </location>
</feature>
<evidence type="ECO:0000256" key="5">
    <source>
        <dbReference type="SAM" id="Phobius"/>
    </source>
</evidence>
<feature type="transmembrane region" description="Helical" evidence="5">
    <location>
        <begin position="104"/>
        <end position="124"/>
    </location>
</feature>
<dbReference type="PROSITE" id="PS50850">
    <property type="entry name" value="MFS"/>
    <property type="match status" value="1"/>
</dbReference>
<feature type="domain" description="Major facilitator superfamily (MFS) profile" evidence="6">
    <location>
        <begin position="17"/>
        <end position="409"/>
    </location>
</feature>
<dbReference type="GO" id="GO:0022857">
    <property type="term" value="F:transmembrane transporter activity"/>
    <property type="evidence" value="ECO:0007669"/>
    <property type="project" value="InterPro"/>
</dbReference>
<dbReference type="EMBL" id="CP134879">
    <property type="protein sequence ID" value="WNM25425.1"/>
    <property type="molecule type" value="Genomic_DNA"/>
</dbReference>
<feature type="transmembrane region" description="Helical" evidence="5">
    <location>
        <begin position="227"/>
        <end position="245"/>
    </location>
</feature>
<feature type="transmembrane region" description="Helical" evidence="5">
    <location>
        <begin position="356"/>
        <end position="377"/>
    </location>
</feature>
<evidence type="ECO:0000256" key="4">
    <source>
        <dbReference type="ARBA" id="ARBA00023136"/>
    </source>
</evidence>
<dbReference type="Gene3D" id="1.20.1250.20">
    <property type="entry name" value="MFS general substrate transporter like domains"/>
    <property type="match status" value="1"/>
</dbReference>
<keyword evidence="4 5" id="KW-0472">Membrane</keyword>
<organism evidence="7 8">
    <name type="scientific">Demequina capsici</name>
    <dbReference type="NCBI Taxonomy" id="3075620"/>
    <lineage>
        <taxon>Bacteria</taxon>
        <taxon>Bacillati</taxon>
        <taxon>Actinomycetota</taxon>
        <taxon>Actinomycetes</taxon>
        <taxon>Micrococcales</taxon>
        <taxon>Demequinaceae</taxon>
        <taxon>Demequina</taxon>
    </lineage>
</organism>
<feature type="transmembrane region" description="Helical" evidence="5">
    <location>
        <begin position="78"/>
        <end position="98"/>
    </location>
</feature>
<evidence type="ECO:0000259" key="6">
    <source>
        <dbReference type="PROSITE" id="PS50850"/>
    </source>
</evidence>
<sequence length="419" mass="42610">MTAPSPAPTPTRSLQRARVGVALLFLMNGVGFANLVPRLPEIRVSLGLSYTGYGVTIAMQATGALLIGLVAGHLIRRLGSALVATLSMTALGVGVALAGVAPTALLFGAALFLTGGLDAIADVAQNAHGIRVQRAYGRSILNSFHATWSIGAVAGGLMGGAAAGLKVPLSAHLAVVALLMAVVNLAGHRLLLRGPERDTELDEAELDFAEQEAAVPHHPSTGAVARGVWLMLLALGVIAMSGTWVEDAGATWSASYLTDRFGAGATVAALGFVALQGMQFVGRTLGDRMVDRWGQRAVARVGALIGLVGMGSALAFPTLWGTILGFGLAGFGVATLIPSAMHAADELPGFRPGSALTILGGLLRASFLLSPPVVGAIADSYGLRAGLLMMPVSAVLVLALAGVLATRHEPSAHGGPTVR</sequence>
<keyword evidence="2 5" id="KW-0812">Transmembrane</keyword>
<dbReference type="Pfam" id="PF07690">
    <property type="entry name" value="MFS_1"/>
    <property type="match status" value="1"/>
</dbReference>
<evidence type="ECO:0000313" key="8">
    <source>
        <dbReference type="Proteomes" id="UP001304125"/>
    </source>
</evidence>
<proteinExistence type="predicted"/>
<keyword evidence="3 5" id="KW-1133">Transmembrane helix</keyword>
<dbReference type="AlphaFoldDB" id="A0AA96J8G5"/>